<sequence>MADIGGVNVAPKMEERAFPMLRLDGASGSFMPEPVLFDFHPVYGREMGLSKGEPLANAVFFKLDDKQAIPIDAFPSPLYLLVLRGTLSVKTPAKATTTFTAGGFFHVPSPSSSHATLAANKGSPVLALALIKNAISPSSFFTLPKDRTNVSEDFRFTALVVTPAGGSAVSDDHAVGKLDSLWKLKGADVVASTPYETLAISFCDAVPTLTAPLHPAYSKYVNWTTFLGPGRAQFQVTEGNPPNRNVGAGDIIWFEDSEGAGHGYRVVGAHGVSQVFVTLKREVRKWGVGKSGFEAGLHGLSWEQVEEKKKLDRDGKL</sequence>
<protein>
    <submittedName>
        <fullName evidence="1">Uncharacterized protein</fullName>
    </submittedName>
</protein>
<reference evidence="1 2" key="1">
    <citation type="journal article" date="2015" name="Genome Biol. Evol.">
        <title>Phylogenomic analyses indicate that early fungi evolved digesting cell walls of algal ancestors of land plants.</title>
        <authorList>
            <person name="Chang Y."/>
            <person name="Wang S."/>
            <person name="Sekimoto S."/>
            <person name="Aerts A.L."/>
            <person name="Choi C."/>
            <person name="Clum A."/>
            <person name="LaButti K.M."/>
            <person name="Lindquist E.A."/>
            <person name="Yee Ngan C."/>
            <person name="Ohm R.A."/>
            <person name="Salamov A.A."/>
            <person name="Grigoriev I.V."/>
            <person name="Spatafora J.W."/>
            <person name="Berbee M.L."/>
        </authorList>
    </citation>
    <scope>NUCLEOTIDE SEQUENCE [LARGE SCALE GENOMIC DNA]</scope>
    <source>
        <strain evidence="1 2">JEL478</strain>
    </source>
</reference>
<proteinExistence type="predicted"/>
<gene>
    <name evidence="1" type="ORF">M427DRAFT_74518</name>
</gene>
<keyword evidence="2" id="KW-1185">Reference proteome</keyword>
<name>A0A139A0T3_GONPJ</name>
<dbReference type="Proteomes" id="UP000070544">
    <property type="component" value="Unassembled WGS sequence"/>
</dbReference>
<dbReference type="AlphaFoldDB" id="A0A139A0T3"/>
<accession>A0A139A0T3</accession>
<evidence type="ECO:0000313" key="2">
    <source>
        <dbReference type="Proteomes" id="UP000070544"/>
    </source>
</evidence>
<dbReference type="EMBL" id="KQ965836">
    <property type="protein sequence ID" value="KXS10135.1"/>
    <property type="molecule type" value="Genomic_DNA"/>
</dbReference>
<organism evidence="1 2">
    <name type="scientific">Gonapodya prolifera (strain JEL478)</name>
    <name type="common">Monoblepharis prolifera</name>
    <dbReference type="NCBI Taxonomy" id="1344416"/>
    <lineage>
        <taxon>Eukaryota</taxon>
        <taxon>Fungi</taxon>
        <taxon>Fungi incertae sedis</taxon>
        <taxon>Chytridiomycota</taxon>
        <taxon>Chytridiomycota incertae sedis</taxon>
        <taxon>Monoblepharidomycetes</taxon>
        <taxon>Monoblepharidales</taxon>
        <taxon>Gonapodyaceae</taxon>
        <taxon>Gonapodya</taxon>
    </lineage>
</organism>
<dbReference type="OrthoDB" id="10462190at2759"/>
<evidence type="ECO:0000313" key="1">
    <source>
        <dbReference type="EMBL" id="KXS10135.1"/>
    </source>
</evidence>